<name>A0A2N8KZM8_9BURK</name>
<dbReference type="Proteomes" id="UP000235916">
    <property type="component" value="Unassembled WGS sequence"/>
</dbReference>
<keyword evidence="1" id="KW-0812">Transmembrane</keyword>
<protein>
    <submittedName>
        <fullName evidence="2">Uncharacterized protein</fullName>
    </submittedName>
</protein>
<gene>
    <name evidence="2" type="ORF">C1O66_16265</name>
</gene>
<keyword evidence="3" id="KW-1185">Reference proteome</keyword>
<evidence type="ECO:0000256" key="1">
    <source>
        <dbReference type="SAM" id="Phobius"/>
    </source>
</evidence>
<keyword evidence="1" id="KW-0472">Membrane</keyword>
<dbReference type="RefSeq" id="WP_102768843.1">
    <property type="nucleotide sequence ID" value="NZ_POSP01000003.1"/>
</dbReference>
<feature type="transmembrane region" description="Helical" evidence="1">
    <location>
        <begin position="57"/>
        <end position="81"/>
    </location>
</feature>
<dbReference type="OrthoDB" id="9987619at2"/>
<sequence>MQRETKLFAWFAITLGAAAILMGLAALLGRPLQASGSSCKAICGLSLLFTELLGDRAGMWVGGLLWMAVGLGFFGFGWRLLKEQAAG</sequence>
<comment type="caution">
    <text evidence="2">The sequence shown here is derived from an EMBL/GenBank/DDBJ whole genome shotgun (WGS) entry which is preliminary data.</text>
</comment>
<evidence type="ECO:0000313" key="3">
    <source>
        <dbReference type="Proteomes" id="UP000235916"/>
    </source>
</evidence>
<organism evidence="2 3">
    <name type="scientific">Kinneretia aquatilis</name>
    <dbReference type="NCBI Taxonomy" id="2070761"/>
    <lineage>
        <taxon>Bacteria</taxon>
        <taxon>Pseudomonadati</taxon>
        <taxon>Pseudomonadota</taxon>
        <taxon>Betaproteobacteria</taxon>
        <taxon>Burkholderiales</taxon>
        <taxon>Sphaerotilaceae</taxon>
        <taxon>Roseateles</taxon>
    </lineage>
</organism>
<accession>A0A2N8KZM8</accession>
<dbReference type="EMBL" id="POSP01000003">
    <property type="protein sequence ID" value="PND38926.1"/>
    <property type="molecule type" value="Genomic_DNA"/>
</dbReference>
<evidence type="ECO:0000313" key="2">
    <source>
        <dbReference type="EMBL" id="PND38926.1"/>
    </source>
</evidence>
<proteinExistence type="predicted"/>
<dbReference type="AlphaFoldDB" id="A0A2N8KZM8"/>
<feature type="transmembrane region" description="Helical" evidence="1">
    <location>
        <begin position="7"/>
        <end position="28"/>
    </location>
</feature>
<reference evidence="2 3" key="1">
    <citation type="submission" date="2018-01" db="EMBL/GenBank/DDBJ databases">
        <title>Draft genome sequence of Paucibacter aquatile CR182 isolated from freshwater of the Nakdong River.</title>
        <authorList>
            <person name="Choi A."/>
            <person name="Chung E.J."/>
        </authorList>
    </citation>
    <scope>NUCLEOTIDE SEQUENCE [LARGE SCALE GENOMIC DNA]</scope>
    <source>
        <strain evidence="2 3">CR182</strain>
    </source>
</reference>
<keyword evidence="1" id="KW-1133">Transmembrane helix</keyword>